<keyword evidence="1" id="KW-1133">Transmembrane helix</keyword>
<dbReference type="EMBL" id="CACSII010000009">
    <property type="protein sequence ID" value="CAA0101639.1"/>
    <property type="molecule type" value="Genomic_DNA"/>
</dbReference>
<proteinExistence type="predicted"/>
<evidence type="ECO:0000313" key="2">
    <source>
        <dbReference type="EMBL" id="CAA0101639.1"/>
    </source>
</evidence>
<dbReference type="Proteomes" id="UP000434580">
    <property type="component" value="Unassembled WGS sequence"/>
</dbReference>
<protein>
    <submittedName>
        <fullName evidence="2">Uncharacterized protein</fullName>
    </submittedName>
</protein>
<reference evidence="2 3" key="1">
    <citation type="submission" date="2019-11" db="EMBL/GenBank/DDBJ databases">
        <authorList>
            <person name="Holert J."/>
        </authorList>
    </citation>
    <scope>NUCLEOTIDE SEQUENCE [LARGE SCALE GENOMIC DNA]</scope>
    <source>
        <strain evidence="2">BC5_2</strain>
    </source>
</reference>
<accession>A0A5S9PAL3</accession>
<evidence type="ECO:0000256" key="1">
    <source>
        <dbReference type="SAM" id="Phobius"/>
    </source>
</evidence>
<sequence length="48" mass="4774">MDSAAVTAITSAIDFSTIITGIGAIAAAIVVVKVSIVGARMLLSQLRG</sequence>
<organism evidence="2 3">
    <name type="scientific">BD1-7 clade bacterium</name>
    <dbReference type="NCBI Taxonomy" id="2029982"/>
    <lineage>
        <taxon>Bacteria</taxon>
        <taxon>Pseudomonadati</taxon>
        <taxon>Pseudomonadota</taxon>
        <taxon>Gammaproteobacteria</taxon>
        <taxon>Cellvibrionales</taxon>
        <taxon>Spongiibacteraceae</taxon>
        <taxon>BD1-7 clade</taxon>
    </lineage>
</organism>
<keyword evidence="1" id="KW-0472">Membrane</keyword>
<evidence type="ECO:0000313" key="3">
    <source>
        <dbReference type="Proteomes" id="UP000434580"/>
    </source>
</evidence>
<name>A0A5S9PAL3_9GAMM</name>
<feature type="transmembrane region" description="Helical" evidence="1">
    <location>
        <begin position="18"/>
        <end position="43"/>
    </location>
</feature>
<keyword evidence="1" id="KW-0812">Transmembrane</keyword>
<gene>
    <name evidence="2" type="ORF">DPBNPPHM_03928</name>
</gene>
<dbReference type="AlphaFoldDB" id="A0A5S9PAL3"/>